<feature type="transmembrane region" description="Helical" evidence="18">
    <location>
        <begin position="64"/>
        <end position="86"/>
    </location>
</feature>
<evidence type="ECO:0000256" key="18">
    <source>
        <dbReference type="SAM" id="Phobius"/>
    </source>
</evidence>
<sequence>MAHSTTAKNDPHSAAQVDHDHAGHMEGGEAHATLKGYLTGFVLSVIMTAIPFWLVMARPIESSVITALLVIGFALAQIFVHMVYFLHMDSKSENGWTIMALIFTGVLVIITISGSLWVMYHLNTNMMPTSGQVMESETGLPTPAPLGGVTGGEAAGTAAEPAGQTPSAPSN</sequence>
<feature type="region of interest" description="Disordered" evidence="17">
    <location>
        <begin position="132"/>
        <end position="171"/>
    </location>
</feature>
<keyword evidence="7 18" id="KW-0812">Transmembrane</keyword>
<comment type="similarity">
    <text evidence="2">Belongs to the cytochrome c oxidase bacterial subunit 4 family.</text>
</comment>
<dbReference type="InterPro" id="IPR050968">
    <property type="entry name" value="Cytochrome_c_oxidase_bac_sub4"/>
</dbReference>
<dbReference type="GO" id="GO:0009486">
    <property type="term" value="F:cytochrome bo3 ubiquinol oxidase activity"/>
    <property type="evidence" value="ECO:0007669"/>
    <property type="project" value="InterPro"/>
</dbReference>
<keyword evidence="8" id="KW-0249">Electron transport</keyword>
<dbReference type="EMBL" id="QURL01000006">
    <property type="protein sequence ID" value="RFC62624.1"/>
    <property type="molecule type" value="Genomic_DNA"/>
</dbReference>
<dbReference type="InterPro" id="IPR014210">
    <property type="entry name" value="Cyt_o_ubiqinol_oxidase_su4"/>
</dbReference>
<dbReference type="NCBIfam" id="TIGR02847">
    <property type="entry name" value="CyoD"/>
    <property type="match status" value="1"/>
</dbReference>
<dbReference type="GO" id="GO:0005886">
    <property type="term" value="C:plasma membrane"/>
    <property type="evidence" value="ECO:0007669"/>
    <property type="project" value="UniProtKB-SubCell"/>
</dbReference>
<keyword evidence="11 18" id="KW-0472">Membrane</keyword>
<dbReference type="GO" id="GO:0019646">
    <property type="term" value="P:aerobic electron transport chain"/>
    <property type="evidence" value="ECO:0007669"/>
    <property type="project" value="TreeGrafter"/>
</dbReference>
<gene>
    <name evidence="19" type="primary">cyoD</name>
    <name evidence="19" type="ORF">DYI37_15410</name>
</gene>
<keyword evidence="10" id="KW-0560">Oxidoreductase</keyword>
<evidence type="ECO:0000256" key="16">
    <source>
        <dbReference type="ARBA" id="ARBA00032185"/>
    </source>
</evidence>
<evidence type="ECO:0000256" key="10">
    <source>
        <dbReference type="ARBA" id="ARBA00023002"/>
    </source>
</evidence>
<evidence type="ECO:0000256" key="14">
    <source>
        <dbReference type="ARBA" id="ARBA00030211"/>
    </source>
</evidence>
<comment type="function">
    <text evidence="12">Cytochrome bo(3) ubiquinol terminal oxidase is the component of the aerobic respiratory chain of E.coli that predominates when cells are grown at high aeration. Has proton pump activity across the membrane in addition to electron transfer, pumping 2 protons/electron.</text>
</comment>
<name>A0A371X0R8_9HYPH</name>
<evidence type="ECO:0000256" key="12">
    <source>
        <dbReference type="ARBA" id="ARBA00025694"/>
    </source>
</evidence>
<proteinExistence type="inferred from homology"/>
<evidence type="ECO:0000313" key="20">
    <source>
        <dbReference type="Proteomes" id="UP000264310"/>
    </source>
</evidence>
<keyword evidence="9 18" id="KW-1133">Transmembrane helix</keyword>
<keyword evidence="6" id="KW-1003">Cell membrane</keyword>
<dbReference type="PANTHER" id="PTHR36835">
    <property type="entry name" value="CYTOCHROME BO(3) UBIQUINOL OXIDASE SUBUNIT 4"/>
    <property type="match status" value="1"/>
</dbReference>
<dbReference type="GO" id="GO:0009319">
    <property type="term" value="C:cytochrome o ubiquinol oxidase complex"/>
    <property type="evidence" value="ECO:0007669"/>
    <property type="project" value="TreeGrafter"/>
</dbReference>
<protein>
    <recommendedName>
        <fullName evidence="4">Cytochrome bo(3) ubiquinol oxidase subunit 4</fullName>
    </recommendedName>
    <alternativeName>
        <fullName evidence="16">Cytochrome o ubiquinol oxidase subunit 4</fullName>
    </alternativeName>
    <alternativeName>
        <fullName evidence="13">Oxidase bo(3) subunit 4</fullName>
    </alternativeName>
    <alternativeName>
        <fullName evidence="14">Ubiquinol oxidase polypeptide IV</fullName>
    </alternativeName>
    <alternativeName>
        <fullName evidence="15">Ubiquinol oxidase subunit 4</fullName>
    </alternativeName>
</protein>
<evidence type="ECO:0000256" key="13">
    <source>
        <dbReference type="ARBA" id="ARBA00030071"/>
    </source>
</evidence>
<evidence type="ECO:0000313" key="19">
    <source>
        <dbReference type="EMBL" id="RFC62624.1"/>
    </source>
</evidence>
<feature type="transmembrane region" description="Helical" evidence="18">
    <location>
        <begin position="37"/>
        <end position="57"/>
    </location>
</feature>
<evidence type="ECO:0000256" key="17">
    <source>
        <dbReference type="SAM" id="MobiDB-lite"/>
    </source>
</evidence>
<evidence type="ECO:0000256" key="11">
    <source>
        <dbReference type="ARBA" id="ARBA00023136"/>
    </source>
</evidence>
<evidence type="ECO:0000256" key="5">
    <source>
        <dbReference type="ARBA" id="ARBA00022448"/>
    </source>
</evidence>
<dbReference type="AlphaFoldDB" id="A0A371X0R8"/>
<evidence type="ECO:0000256" key="4">
    <source>
        <dbReference type="ARBA" id="ARBA00014689"/>
    </source>
</evidence>
<dbReference type="Proteomes" id="UP000264310">
    <property type="component" value="Unassembled WGS sequence"/>
</dbReference>
<evidence type="ECO:0000256" key="1">
    <source>
        <dbReference type="ARBA" id="ARBA00004651"/>
    </source>
</evidence>
<dbReference type="Pfam" id="PF03626">
    <property type="entry name" value="COX4_pro"/>
    <property type="match status" value="1"/>
</dbReference>
<evidence type="ECO:0000256" key="2">
    <source>
        <dbReference type="ARBA" id="ARBA00008079"/>
    </source>
</evidence>
<evidence type="ECO:0000256" key="9">
    <source>
        <dbReference type="ARBA" id="ARBA00022989"/>
    </source>
</evidence>
<evidence type="ECO:0000256" key="15">
    <source>
        <dbReference type="ARBA" id="ARBA00031887"/>
    </source>
</evidence>
<dbReference type="PANTHER" id="PTHR36835:SF1">
    <property type="entry name" value="CYTOCHROME BO(3) UBIQUINOL OXIDASE SUBUNIT 4"/>
    <property type="match status" value="1"/>
</dbReference>
<comment type="subcellular location">
    <subcellularLocation>
        <location evidence="1">Cell membrane</location>
        <topology evidence="1">Multi-pass membrane protein</topology>
    </subcellularLocation>
</comment>
<comment type="caution">
    <text evidence="19">The sequence shown here is derived from an EMBL/GenBank/DDBJ whole genome shotgun (WGS) entry which is preliminary data.</text>
</comment>
<accession>A0A371X0R8</accession>
<keyword evidence="5" id="KW-0813">Transport</keyword>
<feature type="transmembrane region" description="Helical" evidence="18">
    <location>
        <begin position="98"/>
        <end position="120"/>
    </location>
</feature>
<dbReference type="GO" id="GO:0015990">
    <property type="term" value="P:electron transport coupled proton transport"/>
    <property type="evidence" value="ECO:0007669"/>
    <property type="project" value="InterPro"/>
</dbReference>
<organism evidence="19 20">
    <name type="scientific">Fulvimarina endophytica</name>
    <dbReference type="NCBI Taxonomy" id="2293836"/>
    <lineage>
        <taxon>Bacteria</taxon>
        <taxon>Pseudomonadati</taxon>
        <taxon>Pseudomonadota</taxon>
        <taxon>Alphaproteobacteria</taxon>
        <taxon>Hyphomicrobiales</taxon>
        <taxon>Aurantimonadaceae</taxon>
        <taxon>Fulvimarina</taxon>
    </lineage>
</organism>
<keyword evidence="20" id="KW-1185">Reference proteome</keyword>
<reference evidence="19 20" key="1">
    <citation type="submission" date="2018-08" db="EMBL/GenBank/DDBJ databases">
        <title>Fulvimarina sp. 85, whole genome shotgun sequence.</title>
        <authorList>
            <person name="Tuo L."/>
        </authorList>
    </citation>
    <scope>NUCLEOTIDE SEQUENCE [LARGE SCALE GENOMIC DNA]</scope>
    <source>
        <strain evidence="19 20">85</strain>
    </source>
</reference>
<evidence type="ECO:0000256" key="3">
    <source>
        <dbReference type="ARBA" id="ARBA00011700"/>
    </source>
</evidence>
<evidence type="ECO:0000256" key="8">
    <source>
        <dbReference type="ARBA" id="ARBA00022982"/>
    </source>
</evidence>
<evidence type="ECO:0000256" key="7">
    <source>
        <dbReference type="ARBA" id="ARBA00022692"/>
    </source>
</evidence>
<dbReference type="GO" id="GO:0015078">
    <property type="term" value="F:proton transmembrane transporter activity"/>
    <property type="evidence" value="ECO:0007669"/>
    <property type="project" value="TreeGrafter"/>
</dbReference>
<evidence type="ECO:0000256" key="6">
    <source>
        <dbReference type="ARBA" id="ARBA00022475"/>
    </source>
</evidence>
<comment type="subunit">
    <text evidence="3">Heterooctamer of two A chains, two B chains, two C chains and two D chains.</text>
</comment>
<dbReference type="OrthoDB" id="2375888at2"/>
<dbReference type="InterPro" id="IPR005171">
    <property type="entry name" value="Cyt_c_oxidase_su4_prok"/>
</dbReference>